<keyword evidence="2" id="KW-1185">Reference proteome</keyword>
<evidence type="ECO:0000313" key="2">
    <source>
        <dbReference type="Proteomes" id="UP001141806"/>
    </source>
</evidence>
<dbReference type="Proteomes" id="UP001141806">
    <property type="component" value="Unassembled WGS sequence"/>
</dbReference>
<reference evidence="1" key="1">
    <citation type="journal article" date="2023" name="Plant J.">
        <title>The genome of the king protea, Protea cynaroides.</title>
        <authorList>
            <person name="Chang J."/>
            <person name="Duong T.A."/>
            <person name="Schoeman C."/>
            <person name="Ma X."/>
            <person name="Roodt D."/>
            <person name="Barker N."/>
            <person name="Li Z."/>
            <person name="Van de Peer Y."/>
            <person name="Mizrachi E."/>
        </authorList>
    </citation>
    <scope>NUCLEOTIDE SEQUENCE</scope>
    <source>
        <tissue evidence="1">Young leaves</tissue>
    </source>
</reference>
<protein>
    <submittedName>
        <fullName evidence="1">Uncharacterized protein</fullName>
    </submittedName>
</protein>
<dbReference type="EMBL" id="JAMYWD010000007">
    <property type="protein sequence ID" value="KAJ4964997.1"/>
    <property type="molecule type" value="Genomic_DNA"/>
</dbReference>
<evidence type="ECO:0000313" key="1">
    <source>
        <dbReference type="EMBL" id="KAJ4964997.1"/>
    </source>
</evidence>
<gene>
    <name evidence="1" type="ORF">NE237_016846</name>
</gene>
<comment type="caution">
    <text evidence="1">The sequence shown here is derived from an EMBL/GenBank/DDBJ whole genome shotgun (WGS) entry which is preliminary data.</text>
</comment>
<name>A0A9Q0K6M9_9MAGN</name>
<sequence length="133" mass="14833">MGSEWFEGLVSVLPNQLEEIFQFAFSPFSIQSVRTLNKRGGEPQKYERKGVFGPLLYSAHICQTCVSVAIAVGRQLVACGVEMCPSTCKIAKLHTKSNFTTVKTMDRFVWSLASVYEAFPISISYAELLSKVR</sequence>
<accession>A0A9Q0K6M9</accession>
<organism evidence="1 2">
    <name type="scientific">Protea cynaroides</name>
    <dbReference type="NCBI Taxonomy" id="273540"/>
    <lineage>
        <taxon>Eukaryota</taxon>
        <taxon>Viridiplantae</taxon>
        <taxon>Streptophyta</taxon>
        <taxon>Embryophyta</taxon>
        <taxon>Tracheophyta</taxon>
        <taxon>Spermatophyta</taxon>
        <taxon>Magnoliopsida</taxon>
        <taxon>Proteales</taxon>
        <taxon>Proteaceae</taxon>
        <taxon>Protea</taxon>
    </lineage>
</organism>
<proteinExistence type="predicted"/>
<dbReference type="AlphaFoldDB" id="A0A9Q0K6M9"/>